<dbReference type="InterPro" id="IPR029044">
    <property type="entry name" value="Nucleotide-diphossugar_trans"/>
</dbReference>
<dbReference type="EMBL" id="UINC01134358">
    <property type="protein sequence ID" value="SVD17853.1"/>
    <property type="molecule type" value="Genomic_DNA"/>
</dbReference>
<dbReference type="AlphaFoldDB" id="A0A382T764"/>
<dbReference type="SUPFAM" id="SSF53448">
    <property type="entry name" value="Nucleotide-diphospho-sugar transferases"/>
    <property type="match status" value="1"/>
</dbReference>
<gene>
    <name evidence="1" type="ORF">METZ01_LOCUS370707</name>
</gene>
<evidence type="ECO:0000313" key="1">
    <source>
        <dbReference type="EMBL" id="SVD17853.1"/>
    </source>
</evidence>
<protein>
    <recommendedName>
        <fullName evidence="2">Acylneuraminate cytidylyltransferase</fullName>
    </recommendedName>
</protein>
<name>A0A382T764_9ZZZZ</name>
<dbReference type="Gene3D" id="3.90.550.10">
    <property type="entry name" value="Spore Coat Polysaccharide Biosynthesis Protein SpsA, Chain A"/>
    <property type="match status" value="1"/>
</dbReference>
<organism evidence="1">
    <name type="scientific">marine metagenome</name>
    <dbReference type="NCBI Taxonomy" id="408172"/>
    <lineage>
        <taxon>unclassified sequences</taxon>
        <taxon>metagenomes</taxon>
        <taxon>ecological metagenomes</taxon>
    </lineage>
</organism>
<dbReference type="InterPro" id="IPR003329">
    <property type="entry name" value="Cytidylyl_trans"/>
</dbReference>
<feature type="non-terminal residue" evidence="1">
    <location>
        <position position="1"/>
    </location>
</feature>
<evidence type="ECO:0008006" key="2">
    <source>
        <dbReference type="Google" id="ProtNLM"/>
    </source>
</evidence>
<accession>A0A382T764</accession>
<dbReference type="Pfam" id="PF02348">
    <property type="entry name" value="CTP_transf_3"/>
    <property type="match status" value="1"/>
</dbReference>
<reference evidence="1" key="1">
    <citation type="submission" date="2018-05" db="EMBL/GenBank/DDBJ databases">
        <authorList>
            <person name="Lanie J.A."/>
            <person name="Ng W.-L."/>
            <person name="Kazmierczak K.M."/>
            <person name="Andrzejewski T.M."/>
            <person name="Davidsen T.M."/>
            <person name="Wayne K.J."/>
            <person name="Tettelin H."/>
            <person name="Glass J.I."/>
            <person name="Rusch D."/>
            <person name="Podicherti R."/>
            <person name="Tsui H.-C.T."/>
            <person name="Winkler M.E."/>
        </authorList>
    </citation>
    <scope>NUCLEOTIDE SEQUENCE</scope>
</reference>
<sequence>IAIPDNQEDDILYNHLENLKINCFRGSTFDVLDRYYQCANHFSFKHIMRLTGDNPLIDPNIVDRAIDNYSSAECDYLTNSLQRTFPYGTEIEIFTFSALQTAWKYAKKNSEREHVTPYFYNNPEKFKICHLTQTTDQSKYRYTVDRKEDLLLVRQIVSSIKKRPIITQDVIELLDSNPEMTKINSSIIPNEGYLASLEED</sequence>
<proteinExistence type="predicted"/>